<evidence type="ECO:0000259" key="3">
    <source>
        <dbReference type="Pfam" id="PF13966"/>
    </source>
</evidence>
<feature type="domain" description="Reverse transcriptase zinc-binding" evidence="3">
    <location>
        <begin position="836"/>
        <end position="909"/>
    </location>
</feature>
<evidence type="ECO:0000259" key="2">
    <source>
        <dbReference type="Pfam" id="PF13456"/>
    </source>
</evidence>
<dbReference type="InterPro" id="IPR044730">
    <property type="entry name" value="RNase_H-like_dom_plant"/>
</dbReference>
<feature type="domain" description="RNase H type-1" evidence="2">
    <location>
        <begin position="1035"/>
        <end position="1132"/>
    </location>
</feature>
<dbReference type="InterPro" id="IPR036691">
    <property type="entry name" value="Endo/exonu/phosph_ase_sf"/>
</dbReference>
<proteinExistence type="predicted"/>
<dbReference type="InterPro" id="IPR026960">
    <property type="entry name" value="RVT-Znf"/>
</dbReference>
<name>A0A6P6X6E5_COFAR</name>
<dbReference type="Gene3D" id="3.60.10.10">
    <property type="entry name" value="Endonuclease/exonuclease/phosphatase"/>
    <property type="match status" value="1"/>
</dbReference>
<accession>A0A6P6X6E5</accession>
<feature type="region of interest" description="Disordered" evidence="1">
    <location>
        <begin position="1"/>
        <end position="21"/>
    </location>
</feature>
<dbReference type="SUPFAM" id="SSF56219">
    <property type="entry name" value="DNase I-like"/>
    <property type="match status" value="1"/>
</dbReference>
<evidence type="ECO:0000256" key="1">
    <source>
        <dbReference type="SAM" id="MobiDB-lite"/>
    </source>
</evidence>
<evidence type="ECO:0000313" key="5">
    <source>
        <dbReference type="RefSeq" id="XP_027123215.1"/>
    </source>
</evidence>
<dbReference type="PANTHER" id="PTHR33116:SF86">
    <property type="entry name" value="REVERSE TRANSCRIPTASE DOMAIN-CONTAINING PROTEIN"/>
    <property type="match status" value="1"/>
</dbReference>
<keyword evidence="4" id="KW-1185">Reference proteome</keyword>
<protein>
    <submittedName>
        <fullName evidence="5">Uncharacterized protein</fullName>
    </submittedName>
</protein>
<dbReference type="RefSeq" id="XP_027123215.1">
    <property type="nucleotide sequence ID" value="XM_027267414.2"/>
</dbReference>
<dbReference type="Proteomes" id="UP001652660">
    <property type="component" value="Chromosome 4c"/>
</dbReference>
<reference evidence="4" key="1">
    <citation type="journal article" date="2025" name="Foods">
        <title>Unveiling the Microbial Signatures of Arabica Coffee Cherries: Insights into Ripeness Specific Diversity, Functional Traits, and Implications for Quality and Safety.</title>
        <authorList>
            <consortium name="RefSeq"/>
            <person name="Tenea G.N."/>
            <person name="Cifuentes V."/>
            <person name="Reyes P."/>
            <person name="Cevallos-Vallejos M."/>
        </authorList>
    </citation>
    <scope>NUCLEOTIDE SEQUENCE [LARGE SCALE GENOMIC DNA]</scope>
</reference>
<dbReference type="Pfam" id="PF13456">
    <property type="entry name" value="RVT_3"/>
    <property type="match status" value="1"/>
</dbReference>
<evidence type="ECO:0000313" key="4">
    <source>
        <dbReference type="Proteomes" id="UP001652660"/>
    </source>
</evidence>
<dbReference type="GeneID" id="113739969"/>
<organism evidence="4 5">
    <name type="scientific">Coffea arabica</name>
    <name type="common">Arabian coffee</name>
    <dbReference type="NCBI Taxonomy" id="13443"/>
    <lineage>
        <taxon>Eukaryota</taxon>
        <taxon>Viridiplantae</taxon>
        <taxon>Streptophyta</taxon>
        <taxon>Embryophyta</taxon>
        <taxon>Tracheophyta</taxon>
        <taxon>Spermatophyta</taxon>
        <taxon>Magnoliopsida</taxon>
        <taxon>eudicotyledons</taxon>
        <taxon>Gunneridae</taxon>
        <taxon>Pentapetalae</taxon>
        <taxon>asterids</taxon>
        <taxon>lamiids</taxon>
        <taxon>Gentianales</taxon>
        <taxon>Rubiaceae</taxon>
        <taxon>Ixoroideae</taxon>
        <taxon>Gardenieae complex</taxon>
        <taxon>Bertiereae - Coffeeae clade</taxon>
        <taxon>Coffeeae</taxon>
        <taxon>Coffea</taxon>
    </lineage>
</organism>
<dbReference type="PANTHER" id="PTHR33116">
    <property type="entry name" value="REVERSE TRANSCRIPTASE ZINC-BINDING DOMAIN-CONTAINING PROTEIN-RELATED-RELATED"/>
    <property type="match status" value="1"/>
</dbReference>
<gene>
    <name evidence="5" type="primary">LOC113739969</name>
</gene>
<feature type="compositionally biased region" description="Gly residues" evidence="1">
    <location>
        <begin position="1"/>
        <end position="16"/>
    </location>
</feature>
<dbReference type="InterPro" id="IPR002156">
    <property type="entry name" value="RNaseH_domain"/>
</dbReference>
<dbReference type="OrthoDB" id="1932527at2759"/>
<dbReference type="Pfam" id="PF13966">
    <property type="entry name" value="zf-RVT"/>
    <property type="match status" value="1"/>
</dbReference>
<dbReference type="GO" id="GO:0004523">
    <property type="term" value="F:RNA-DNA hybrid ribonuclease activity"/>
    <property type="evidence" value="ECO:0007669"/>
    <property type="project" value="InterPro"/>
</dbReference>
<dbReference type="GO" id="GO:0003676">
    <property type="term" value="F:nucleic acid binding"/>
    <property type="evidence" value="ECO:0007669"/>
    <property type="project" value="InterPro"/>
</dbReference>
<dbReference type="AlphaFoldDB" id="A0A6P6X6E5"/>
<reference evidence="5" key="2">
    <citation type="submission" date="2025-08" db="UniProtKB">
        <authorList>
            <consortium name="RefSeq"/>
        </authorList>
    </citation>
    <scope>IDENTIFICATION</scope>
    <source>
        <tissue evidence="5">Leaves</tissue>
    </source>
</reference>
<sequence length="1157" mass="133789">MRGGLLYGSGKRGGGDQPNLGPQTPMKVLVWNCQGVGSTLTIPHLREVSNLLSPNMLFLSETKNRERYMNTVREKLNFENSCVVESMNRSGGMTLMWKDEVKIREILKTAFTIEAQVEDFETKTTWWFIGIYASCDNLIRKSQWKVIQERKRLWGGKWIIAGDFNDILSNEEKWGGRWREEKSFSDFKNFINDNQLVDIGFEGNPWTWSNNWEEIGEVRERLDRGLCSLDWSLVFDKVKCTHVDTFASDHSMLMIDTKPEARKRKKRFFFDRRWLKKEGVQDVIRNAWDQDFEGSRMFRIKCKIRNCRIELLKWKNNSNCNAKKKIDQLKSQLEKLQYNTRVDTRRETVDLKNQLKVAYKEEEMFWHQKARINWLKEGDKNTKFFHAHVKGRRRRNRMLNLQREDGSWTENEQELGKEVADFYRQLFTSKGNGSTEEILRGIPPTITASMNDQLTRGVDEEEIRSALFSMSPDTAPGMDDDSLIFCKADTKHAEELRRILEAYERSSGQVINLEKSSVFFSKNMDHSKKLEVCRRLGNIQMVNQGKYLGLPMVITRTKDQIFGFIRDNIKKNLGSWKQKLLSQAGKEVLLKAVTQAMPTYAMSCFKLPLKLCKELSAMMARYWWGDNDGKDKMHLCSWKRITQAKNQGGLGFKDLVNFNRALLGKQIWRMLVNPNLLASKVLKAKYYPTGSIFKSKCPQNASWIWQSLMGATQQVEEGTWKKIGNGTSTDIWEDKWIVGNKEGRPSTTKPPECKVQKVQDLITHKRWNKVVVLRTFNGRDAEKILSIPISLAGKEDSNFWIHSPMGHYTVNTGYKVLMKEKVIQERNGYDGAGTSRHSSSKQMWSCLWKLNIKHKLKTFMWKCINNALPVNEVIFSRTQKGDPICKVCGEGVETVDHALLNCRQAKQVWQIAPVQWEGAREKQGCFKDWWNEIAGARSRQAGDEHLGLTVNILWQVWKSRNEWEFNNNQRHALKTIQKAQEEWIEFCEVYKDKEQLSTVETAANQFQRVEVEDAEVVQVKIAALRKPNSSEVGIGVTAMSKGNVVVAAWAMHERSYNCPQLDEAEAIKLAMSKLVVKGWRKVIIQSCNKQLIQQICSGRASNIKLYTLVDDILSLKALFHMCSFCAISKVDNHISIKVGDYALGIIHDEEWFNPLCC</sequence>
<dbReference type="CDD" id="cd06222">
    <property type="entry name" value="RNase_H_like"/>
    <property type="match status" value="1"/>
</dbReference>